<dbReference type="Proteomes" id="UP000799750">
    <property type="component" value="Unassembled WGS sequence"/>
</dbReference>
<gene>
    <name evidence="2" type="ORF">BU16DRAFT_23717</name>
</gene>
<feature type="compositionally biased region" description="Polar residues" evidence="1">
    <location>
        <begin position="115"/>
        <end position="130"/>
    </location>
</feature>
<accession>A0A6A6REQ5</accession>
<dbReference type="EMBL" id="MU004181">
    <property type="protein sequence ID" value="KAF2502934.1"/>
    <property type="molecule type" value="Genomic_DNA"/>
</dbReference>
<sequence length="136" mass="15570">MHYPCVTMLLQCGCTQAFRFSRAFLCQTLSYQFLLFWRDSERMIAALFSSVRLRPRIQFLASRHHCVHCRRLAPCFVLPSFPRGRDARHQAASNWTVGPGRRNEGYELVSRTSGFCSRGASDQTSGQNPGTRIPLR</sequence>
<protein>
    <submittedName>
        <fullName evidence="2">Uncharacterized protein</fullName>
    </submittedName>
</protein>
<evidence type="ECO:0000313" key="2">
    <source>
        <dbReference type="EMBL" id="KAF2502934.1"/>
    </source>
</evidence>
<evidence type="ECO:0000313" key="3">
    <source>
        <dbReference type="Proteomes" id="UP000799750"/>
    </source>
</evidence>
<dbReference type="AlphaFoldDB" id="A0A6A6REQ5"/>
<feature type="region of interest" description="Disordered" evidence="1">
    <location>
        <begin position="115"/>
        <end position="136"/>
    </location>
</feature>
<evidence type="ECO:0000256" key="1">
    <source>
        <dbReference type="SAM" id="MobiDB-lite"/>
    </source>
</evidence>
<organism evidence="2 3">
    <name type="scientific">Lophium mytilinum</name>
    <dbReference type="NCBI Taxonomy" id="390894"/>
    <lineage>
        <taxon>Eukaryota</taxon>
        <taxon>Fungi</taxon>
        <taxon>Dikarya</taxon>
        <taxon>Ascomycota</taxon>
        <taxon>Pezizomycotina</taxon>
        <taxon>Dothideomycetes</taxon>
        <taxon>Pleosporomycetidae</taxon>
        <taxon>Mytilinidiales</taxon>
        <taxon>Mytilinidiaceae</taxon>
        <taxon>Lophium</taxon>
    </lineage>
</organism>
<proteinExistence type="predicted"/>
<reference evidence="2" key="1">
    <citation type="journal article" date="2020" name="Stud. Mycol.">
        <title>101 Dothideomycetes genomes: a test case for predicting lifestyles and emergence of pathogens.</title>
        <authorList>
            <person name="Haridas S."/>
            <person name="Albert R."/>
            <person name="Binder M."/>
            <person name="Bloem J."/>
            <person name="Labutti K."/>
            <person name="Salamov A."/>
            <person name="Andreopoulos B."/>
            <person name="Baker S."/>
            <person name="Barry K."/>
            <person name="Bills G."/>
            <person name="Bluhm B."/>
            <person name="Cannon C."/>
            <person name="Castanera R."/>
            <person name="Culley D."/>
            <person name="Daum C."/>
            <person name="Ezra D."/>
            <person name="Gonzalez J."/>
            <person name="Henrissat B."/>
            <person name="Kuo A."/>
            <person name="Liang C."/>
            <person name="Lipzen A."/>
            <person name="Lutzoni F."/>
            <person name="Magnuson J."/>
            <person name="Mondo S."/>
            <person name="Nolan M."/>
            <person name="Ohm R."/>
            <person name="Pangilinan J."/>
            <person name="Park H.-J."/>
            <person name="Ramirez L."/>
            <person name="Alfaro M."/>
            <person name="Sun H."/>
            <person name="Tritt A."/>
            <person name="Yoshinaga Y."/>
            <person name="Zwiers L.-H."/>
            <person name="Turgeon B."/>
            <person name="Goodwin S."/>
            <person name="Spatafora J."/>
            <person name="Crous P."/>
            <person name="Grigoriev I."/>
        </authorList>
    </citation>
    <scope>NUCLEOTIDE SEQUENCE</scope>
    <source>
        <strain evidence="2">CBS 269.34</strain>
    </source>
</reference>
<keyword evidence="3" id="KW-1185">Reference proteome</keyword>
<name>A0A6A6REQ5_9PEZI</name>